<name>A0A1H6IKW9_9EURY</name>
<feature type="transmembrane region" description="Helical" evidence="8">
    <location>
        <begin position="55"/>
        <end position="73"/>
    </location>
</feature>
<organism evidence="10 11">
    <name type="scientific">Halopenitus malekzadehii</name>
    <dbReference type="NCBI Taxonomy" id="1267564"/>
    <lineage>
        <taxon>Archaea</taxon>
        <taxon>Methanobacteriati</taxon>
        <taxon>Methanobacteriota</taxon>
        <taxon>Stenosarchaea group</taxon>
        <taxon>Halobacteria</taxon>
        <taxon>Halobacteriales</taxon>
        <taxon>Haloferacaceae</taxon>
        <taxon>Halopenitus</taxon>
    </lineage>
</organism>
<dbReference type="PANTHER" id="PTHR35011:SF11">
    <property type="entry name" value="TRAP TRANSPORTER SMALL PERMEASE PROTEIN"/>
    <property type="match status" value="1"/>
</dbReference>
<dbReference type="PANTHER" id="PTHR35011">
    <property type="entry name" value="2,3-DIKETO-L-GULONATE TRAP TRANSPORTER SMALL PERMEASE PROTEIN YIAM"/>
    <property type="match status" value="1"/>
</dbReference>
<accession>A0A1H6IKW9</accession>
<dbReference type="EMBL" id="FNWU01000003">
    <property type="protein sequence ID" value="SEH50178.1"/>
    <property type="molecule type" value="Genomic_DNA"/>
</dbReference>
<dbReference type="Pfam" id="PF04290">
    <property type="entry name" value="DctQ"/>
    <property type="match status" value="1"/>
</dbReference>
<gene>
    <name evidence="10" type="ORF">SAMN05192561_103185</name>
</gene>
<evidence type="ECO:0000313" key="10">
    <source>
        <dbReference type="EMBL" id="SEH50178.1"/>
    </source>
</evidence>
<evidence type="ECO:0000256" key="8">
    <source>
        <dbReference type="SAM" id="Phobius"/>
    </source>
</evidence>
<evidence type="ECO:0000256" key="5">
    <source>
        <dbReference type="ARBA" id="ARBA00022692"/>
    </source>
</evidence>
<evidence type="ECO:0000256" key="7">
    <source>
        <dbReference type="ARBA" id="ARBA00023136"/>
    </source>
</evidence>
<dbReference type="RefSeq" id="WP_177167464.1">
    <property type="nucleotide sequence ID" value="NZ_FNWU01000003.1"/>
</dbReference>
<protein>
    <submittedName>
        <fullName evidence="10">TRAP-type C4-dicarboxylate transport system, small permease component</fullName>
    </submittedName>
</protein>
<evidence type="ECO:0000313" key="11">
    <source>
        <dbReference type="Proteomes" id="UP000199215"/>
    </source>
</evidence>
<proteinExistence type="predicted"/>
<dbReference type="GO" id="GO:0022857">
    <property type="term" value="F:transmembrane transporter activity"/>
    <property type="evidence" value="ECO:0007669"/>
    <property type="project" value="TreeGrafter"/>
</dbReference>
<evidence type="ECO:0000256" key="2">
    <source>
        <dbReference type="ARBA" id="ARBA00022448"/>
    </source>
</evidence>
<feature type="transmembrane region" description="Helical" evidence="8">
    <location>
        <begin position="138"/>
        <end position="157"/>
    </location>
</feature>
<evidence type="ECO:0000256" key="1">
    <source>
        <dbReference type="ARBA" id="ARBA00004429"/>
    </source>
</evidence>
<sequence length="175" mass="19217">MEIDQSLGIKRQTTFDTIVLVGTVGMFATLIVLASSQVLVRNLNLPISLPWTEPTSRYLLIVATYFGAAVASRNDEHVRMSYLLEKLERRAPRVTRWVDVINTTVVVAFVGFIAYGTLLSMSANWNSDIGGIGFLTSGYVYLGIALGLGSMLVYELLGLRTAVDRIRTANPDQEG</sequence>
<dbReference type="STRING" id="1267564.SAMN05192561_103185"/>
<keyword evidence="11" id="KW-1185">Reference proteome</keyword>
<dbReference type="GO" id="GO:0015740">
    <property type="term" value="P:C4-dicarboxylate transport"/>
    <property type="evidence" value="ECO:0007669"/>
    <property type="project" value="TreeGrafter"/>
</dbReference>
<keyword evidence="7 8" id="KW-0472">Membrane</keyword>
<feature type="transmembrane region" description="Helical" evidence="8">
    <location>
        <begin position="15"/>
        <end position="35"/>
    </location>
</feature>
<keyword evidence="4" id="KW-0997">Cell inner membrane</keyword>
<dbReference type="InterPro" id="IPR055348">
    <property type="entry name" value="DctQ"/>
</dbReference>
<keyword evidence="6 8" id="KW-1133">Transmembrane helix</keyword>
<reference evidence="10 11" key="1">
    <citation type="submission" date="2016-10" db="EMBL/GenBank/DDBJ databases">
        <authorList>
            <person name="de Groot N.N."/>
        </authorList>
    </citation>
    <scope>NUCLEOTIDE SEQUENCE [LARGE SCALE GENOMIC DNA]</scope>
    <source>
        <strain evidence="10 11">IBRC-M10418</strain>
    </source>
</reference>
<feature type="domain" description="Tripartite ATP-independent periplasmic transporters DctQ component" evidence="9">
    <location>
        <begin position="31"/>
        <end position="158"/>
    </location>
</feature>
<evidence type="ECO:0000256" key="4">
    <source>
        <dbReference type="ARBA" id="ARBA00022519"/>
    </source>
</evidence>
<evidence type="ECO:0000259" key="9">
    <source>
        <dbReference type="Pfam" id="PF04290"/>
    </source>
</evidence>
<keyword evidence="5 8" id="KW-0812">Transmembrane</keyword>
<evidence type="ECO:0000256" key="3">
    <source>
        <dbReference type="ARBA" id="ARBA00022475"/>
    </source>
</evidence>
<dbReference type="InterPro" id="IPR007387">
    <property type="entry name" value="TRAP_DctQ"/>
</dbReference>
<dbReference type="GO" id="GO:0005886">
    <property type="term" value="C:plasma membrane"/>
    <property type="evidence" value="ECO:0007669"/>
    <property type="project" value="UniProtKB-SubCell"/>
</dbReference>
<comment type="subcellular location">
    <subcellularLocation>
        <location evidence="1">Cell inner membrane</location>
        <topology evidence="1">Multi-pass membrane protein</topology>
    </subcellularLocation>
</comment>
<dbReference type="OrthoDB" id="286714at2157"/>
<keyword evidence="3" id="KW-1003">Cell membrane</keyword>
<feature type="transmembrane region" description="Helical" evidence="8">
    <location>
        <begin position="94"/>
        <end position="118"/>
    </location>
</feature>
<keyword evidence="2" id="KW-0813">Transport</keyword>
<dbReference type="AlphaFoldDB" id="A0A1H6IKW9"/>
<evidence type="ECO:0000256" key="6">
    <source>
        <dbReference type="ARBA" id="ARBA00022989"/>
    </source>
</evidence>
<dbReference type="Proteomes" id="UP000199215">
    <property type="component" value="Unassembled WGS sequence"/>
</dbReference>